<reference evidence="1" key="1">
    <citation type="submission" date="2022-05" db="EMBL/GenBank/DDBJ databases">
        <title>Draft genome sequence of Clostridium tertium strain CP3 isolated from Peru.</title>
        <authorList>
            <person name="Hurtado R."/>
            <person name="Lima L."/>
            <person name="Sousa T."/>
            <person name="Jaiswal A.K."/>
            <person name="Tiwari S."/>
            <person name="Maturrano L."/>
            <person name="Brenig B."/>
            <person name="Azevedo V."/>
        </authorList>
    </citation>
    <scope>NUCLEOTIDE SEQUENCE</scope>
    <source>
        <strain evidence="1">CP3</strain>
    </source>
</reference>
<evidence type="ECO:0000313" key="2">
    <source>
        <dbReference type="Proteomes" id="UP001141183"/>
    </source>
</evidence>
<evidence type="ECO:0000313" key="1">
    <source>
        <dbReference type="EMBL" id="MDC4240327.1"/>
    </source>
</evidence>
<organism evidence="1 2">
    <name type="scientific">Clostridium tertium</name>
    <dbReference type="NCBI Taxonomy" id="1559"/>
    <lineage>
        <taxon>Bacteria</taxon>
        <taxon>Bacillati</taxon>
        <taxon>Bacillota</taxon>
        <taxon>Clostridia</taxon>
        <taxon>Eubacteriales</taxon>
        <taxon>Clostridiaceae</taxon>
        <taxon>Clostridium</taxon>
    </lineage>
</organism>
<sequence>MKVIVKPIQMIAWFNEDGSINPIRFKVLEEESKVIKIEKVLKREKEKLSGKVMEKFVCSSCINGIEKIFEIKYDATNYKWILFKY</sequence>
<dbReference type="EMBL" id="JAMRYU010000008">
    <property type="protein sequence ID" value="MDC4240327.1"/>
    <property type="molecule type" value="Genomic_DNA"/>
</dbReference>
<comment type="caution">
    <text evidence="1">The sequence shown here is derived from an EMBL/GenBank/DDBJ whole genome shotgun (WGS) entry which is preliminary data.</text>
</comment>
<name>A0A9X3XNH7_9CLOT</name>
<gene>
    <name evidence="1" type="ORF">NE398_09125</name>
</gene>
<accession>A0A9X3XNH7</accession>
<keyword evidence="2" id="KW-1185">Reference proteome</keyword>
<protein>
    <submittedName>
        <fullName evidence="1">Uncharacterized protein</fullName>
    </submittedName>
</protein>
<proteinExistence type="predicted"/>
<dbReference type="Proteomes" id="UP001141183">
    <property type="component" value="Unassembled WGS sequence"/>
</dbReference>
<dbReference type="AlphaFoldDB" id="A0A9X3XNH7"/>
<dbReference type="RefSeq" id="WP_272470318.1">
    <property type="nucleotide sequence ID" value="NZ_CAJMCA010000078.1"/>
</dbReference>